<dbReference type="PANTHER" id="PTHR16219">
    <property type="entry name" value="AUGMIN SUBUNIT 4 FAMILY MEMBER"/>
    <property type="match status" value="1"/>
</dbReference>
<evidence type="ECO:0000313" key="3">
    <source>
        <dbReference type="Proteomes" id="UP000481153"/>
    </source>
</evidence>
<gene>
    <name evidence="2" type="ORF">Ae201684_007121</name>
</gene>
<keyword evidence="3" id="KW-1185">Reference proteome</keyword>
<dbReference type="AlphaFoldDB" id="A0A6G0X9M2"/>
<comment type="caution">
    <text evidence="2">The sequence shown here is derived from an EMBL/GenBank/DDBJ whole genome shotgun (WGS) entry which is preliminary data.</text>
</comment>
<name>A0A6G0X9M2_9STRA</name>
<sequence>MEAHMRAKLLLHELKHVVAIETTEQGTSNFKAMAKTLLAVNQTQHSVSNMAPGTTRFGLTPDSVRETWGVDDTEKLGMMKEAMRVLLPPDIESRLEAKCRLICNFVYPQNDANGACLAFSHVHQLPKELSELRDNVAEMAAERYTIEAACDQGQIEYIRLLTEISKHLVAIIKVHKIDMYTQYTRPKVEFLQACVSALQRKIELMTKQLLVETYSVKKLQALSSLRQLLEERHRQATATRAELLAALRARDSTDDLLDIRQDYARTQHGILKARTALAKTRDESMSSRTD</sequence>
<evidence type="ECO:0000313" key="2">
    <source>
        <dbReference type="EMBL" id="KAF0736671.1"/>
    </source>
</evidence>
<feature type="coiled-coil region" evidence="1">
    <location>
        <begin position="219"/>
        <end position="246"/>
    </location>
</feature>
<protein>
    <submittedName>
        <fullName evidence="2">Uncharacterized protein</fullName>
    </submittedName>
</protein>
<reference evidence="2 3" key="1">
    <citation type="submission" date="2019-07" db="EMBL/GenBank/DDBJ databases">
        <title>Genomics analysis of Aphanomyces spp. identifies a new class of oomycete effector associated with host adaptation.</title>
        <authorList>
            <person name="Gaulin E."/>
        </authorList>
    </citation>
    <scope>NUCLEOTIDE SEQUENCE [LARGE SCALE GENOMIC DNA]</scope>
    <source>
        <strain evidence="2 3">ATCC 201684</strain>
    </source>
</reference>
<accession>A0A6G0X9M2</accession>
<keyword evidence="1" id="KW-0175">Coiled coil</keyword>
<dbReference type="Proteomes" id="UP000481153">
    <property type="component" value="Unassembled WGS sequence"/>
</dbReference>
<organism evidence="2 3">
    <name type="scientific">Aphanomyces euteiches</name>
    <dbReference type="NCBI Taxonomy" id="100861"/>
    <lineage>
        <taxon>Eukaryota</taxon>
        <taxon>Sar</taxon>
        <taxon>Stramenopiles</taxon>
        <taxon>Oomycota</taxon>
        <taxon>Saprolegniomycetes</taxon>
        <taxon>Saprolegniales</taxon>
        <taxon>Verrucalvaceae</taxon>
        <taxon>Aphanomyces</taxon>
    </lineage>
</organism>
<dbReference type="GO" id="GO:0051011">
    <property type="term" value="F:microtubule minus-end binding"/>
    <property type="evidence" value="ECO:0007669"/>
    <property type="project" value="TreeGrafter"/>
</dbReference>
<dbReference type="VEuPathDB" id="FungiDB:AeMF1_004066"/>
<evidence type="ECO:0000256" key="1">
    <source>
        <dbReference type="SAM" id="Coils"/>
    </source>
</evidence>
<dbReference type="EMBL" id="VJMJ01000088">
    <property type="protein sequence ID" value="KAF0736671.1"/>
    <property type="molecule type" value="Genomic_DNA"/>
</dbReference>
<dbReference type="Pfam" id="PF14735">
    <property type="entry name" value="HAUS4"/>
    <property type="match status" value="1"/>
</dbReference>
<dbReference type="GO" id="GO:0051225">
    <property type="term" value="P:spindle assembly"/>
    <property type="evidence" value="ECO:0007669"/>
    <property type="project" value="InterPro"/>
</dbReference>
<proteinExistence type="predicted"/>
<dbReference type="PANTHER" id="PTHR16219:SF1">
    <property type="entry name" value="HAUS AUGMIN-LIKE COMPLEX SUBUNIT 4"/>
    <property type="match status" value="1"/>
</dbReference>
<dbReference type="GO" id="GO:0070652">
    <property type="term" value="C:HAUS complex"/>
    <property type="evidence" value="ECO:0007669"/>
    <property type="project" value="InterPro"/>
</dbReference>
<dbReference type="InterPro" id="IPR029327">
    <property type="entry name" value="HAUS4"/>
</dbReference>